<evidence type="ECO:0000256" key="1">
    <source>
        <dbReference type="SAM" id="MobiDB-lite"/>
    </source>
</evidence>
<dbReference type="EMBL" id="SRLO01006106">
    <property type="protein sequence ID" value="TNN29070.1"/>
    <property type="molecule type" value="Genomic_DNA"/>
</dbReference>
<proteinExistence type="predicted"/>
<feature type="region of interest" description="Disordered" evidence="1">
    <location>
        <begin position="8"/>
        <end position="33"/>
    </location>
</feature>
<keyword evidence="3" id="KW-1185">Reference proteome</keyword>
<sequence length="96" mass="10505">MSLRCIQAGNLARGTGDSPPGGNKFQEKLTESRGSLNYPRVHQTVDISSRSTLGFLFDLQSHDSAKVTTLHINHVGCEVCAGHQQLEAQRKMKGVR</sequence>
<name>A0A4Z2EKH5_9TELE</name>
<comment type="caution">
    <text evidence="2">The sequence shown here is derived from an EMBL/GenBank/DDBJ whole genome shotgun (WGS) entry which is preliminary data.</text>
</comment>
<organism evidence="2 3">
    <name type="scientific">Liparis tanakae</name>
    <name type="common">Tanaka's snailfish</name>
    <dbReference type="NCBI Taxonomy" id="230148"/>
    <lineage>
        <taxon>Eukaryota</taxon>
        <taxon>Metazoa</taxon>
        <taxon>Chordata</taxon>
        <taxon>Craniata</taxon>
        <taxon>Vertebrata</taxon>
        <taxon>Euteleostomi</taxon>
        <taxon>Actinopterygii</taxon>
        <taxon>Neopterygii</taxon>
        <taxon>Teleostei</taxon>
        <taxon>Neoteleostei</taxon>
        <taxon>Acanthomorphata</taxon>
        <taxon>Eupercaria</taxon>
        <taxon>Perciformes</taxon>
        <taxon>Cottioidei</taxon>
        <taxon>Cottales</taxon>
        <taxon>Liparidae</taxon>
        <taxon>Liparis</taxon>
    </lineage>
</organism>
<evidence type="ECO:0000313" key="3">
    <source>
        <dbReference type="Proteomes" id="UP000314294"/>
    </source>
</evidence>
<protein>
    <submittedName>
        <fullName evidence="2">Uncharacterized protein</fullName>
    </submittedName>
</protein>
<gene>
    <name evidence="2" type="ORF">EYF80_060782</name>
</gene>
<evidence type="ECO:0000313" key="2">
    <source>
        <dbReference type="EMBL" id="TNN29070.1"/>
    </source>
</evidence>
<reference evidence="2 3" key="1">
    <citation type="submission" date="2019-03" db="EMBL/GenBank/DDBJ databases">
        <title>First draft genome of Liparis tanakae, snailfish: a comprehensive survey of snailfish specific genes.</title>
        <authorList>
            <person name="Kim W."/>
            <person name="Song I."/>
            <person name="Jeong J.-H."/>
            <person name="Kim D."/>
            <person name="Kim S."/>
            <person name="Ryu S."/>
            <person name="Song J.Y."/>
            <person name="Lee S.K."/>
        </authorList>
    </citation>
    <scope>NUCLEOTIDE SEQUENCE [LARGE SCALE GENOMIC DNA]</scope>
    <source>
        <tissue evidence="2">Muscle</tissue>
    </source>
</reference>
<dbReference type="Proteomes" id="UP000314294">
    <property type="component" value="Unassembled WGS sequence"/>
</dbReference>
<dbReference type="AlphaFoldDB" id="A0A4Z2EKH5"/>
<accession>A0A4Z2EKH5</accession>